<dbReference type="SMART" id="SM00560">
    <property type="entry name" value="LamGL"/>
    <property type="match status" value="2"/>
</dbReference>
<dbReference type="Pfam" id="PF20419">
    <property type="entry name" value="DUF6701"/>
    <property type="match status" value="1"/>
</dbReference>
<dbReference type="InterPro" id="IPR006558">
    <property type="entry name" value="LamG-like"/>
</dbReference>
<evidence type="ECO:0000259" key="7">
    <source>
        <dbReference type="PROSITE" id="PS51828"/>
    </source>
</evidence>
<keyword evidence="1" id="KW-0479">Metal-binding</keyword>
<dbReference type="Proteomes" id="UP001449225">
    <property type="component" value="Unassembled WGS sequence"/>
</dbReference>
<dbReference type="SUPFAM" id="SSF49899">
    <property type="entry name" value="Concanavalin A-like lectins/glucanases"/>
    <property type="match status" value="3"/>
</dbReference>
<proteinExistence type="predicted"/>
<accession>A0ABU9TSZ9</accession>
<evidence type="ECO:0000256" key="2">
    <source>
        <dbReference type="ARBA" id="ARBA00022729"/>
    </source>
</evidence>
<dbReference type="PANTHER" id="PTHR45869">
    <property type="entry name" value="C-REACTIVE PROTEIN-RELATED"/>
    <property type="match status" value="1"/>
</dbReference>
<dbReference type="SMART" id="SM00282">
    <property type="entry name" value="LamG"/>
    <property type="match status" value="1"/>
</dbReference>
<evidence type="ECO:0000259" key="6">
    <source>
        <dbReference type="PROSITE" id="PS50025"/>
    </source>
</evidence>
<dbReference type="InterPro" id="IPR051005">
    <property type="entry name" value="Pentraxin_domain"/>
</dbReference>
<gene>
    <name evidence="8" type="ORF">WNY58_10585</name>
</gene>
<comment type="caution">
    <text evidence="8">The sequence shown here is derived from an EMBL/GenBank/DDBJ whole genome shotgun (WGS) entry which is preliminary data.</text>
</comment>
<feature type="signal peptide" evidence="5">
    <location>
        <begin position="1"/>
        <end position="27"/>
    </location>
</feature>
<name>A0ABU9TSZ9_9GAMM</name>
<keyword evidence="9" id="KW-1185">Reference proteome</keyword>
<feature type="domain" description="Pentraxin (PTX)" evidence="7">
    <location>
        <begin position="235"/>
        <end position="435"/>
    </location>
</feature>
<evidence type="ECO:0000313" key="9">
    <source>
        <dbReference type="Proteomes" id="UP001449225"/>
    </source>
</evidence>
<keyword evidence="3" id="KW-0106">Calcium</keyword>
<dbReference type="InterPro" id="IPR046524">
    <property type="entry name" value="DUF6701"/>
</dbReference>
<dbReference type="EMBL" id="JBBMRA010000009">
    <property type="protein sequence ID" value="MEM5536837.1"/>
    <property type="molecule type" value="Genomic_DNA"/>
</dbReference>
<dbReference type="RefSeq" id="WP_342854499.1">
    <property type="nucleotide sequence ID" value="NZ_JBBMRA010000009.1"/>
</dbReference>
<keyword evidence="2 5" id="KW-0732">Signal</keyword>
<dbReference type="PROSITE" id="PS50025">
    <property type="entry name" value="LAM_G_DOMAIN"/>
    <property type="match status" value="1"/>
</dbReference>
<reference evidence="8 9" key="1">
    <citation type="submission" date="2024-03" db="EMBL/GenBank/DDBJ databases">
        <title>Community enrichment and isolation of bacterial strains for fucoidan degradation.</title>
        <authorList>
            <person name="Sichert A."/>
        </authorList>
    </citation>
    <scope>NUCLEOTIDE SEQUENCE [LARGE SCALE GENOMIC DNA]</scope>
    <source>
        <strain evidence="8 9">AS76</strain>
    </source>
</reference>
<evidence type="ECO:0000256" key="3">
    <source>
        <dbReference type="ARBA" id="ARBA00022837"/>
    </source>
</evidence>
<dbReference type="InterPro" id="IPR001791">
    <property type="entry name" value="Laminin_G"/>
</dbReference>
<dbReference type="PRINTS" id="PR00895">
    <property type="entry name" value="PENTAXIN"/>
</dbReference>
<feature type="domain" description="Laminin G" evidence="6">
    <location>
        <begin position="239"/>
        <end position="426"/>
    </location>
</feature>
<evidence type="ECO:0000256" key="5">
    <source>
        <dbReference type="SAM" id="SignalP"/>
    </source>
</evidence>
<feature type="chain" id="PRO_5047300162" evidence="5">
    <location>
        <begin position="28"/>
        <end position="1644"/>
    </location>
</feature>
<protein>
    <submittedName>
        <fullName evidence="8">DUF6701 domain-containing protein</fullName>
    </submittedName>
</protein>
<evidence type="ECO:0000313" key="8">
    <source>
        <dbReference type="EMBL" id="MEM5536837.1"/>
    </source>
</evidence>
<keyword evidence="4" id="KW-1015">Disulfide bond</keyword>
<dbReference type="Gene3D" id="2.60.120.200">
    <property type="match status" value="3"/>
</dbReference>
<evidence type="ECO:0000256" key="1">
    <source>
        <dbReference type="ARBA" id="ARBA00022723"/>
    </source>
</evidence>
<dbReference type="PROSITE" id="PS51828">
    <property type="entry name" value="PTX_2"/>
    <property type="match status" value="1"/>
</dbReference>
<evidence type="ECO:0000256" key="4">
    <source>
        <dbReference type="ARBA" id="ARBA00023157"/>
    </source>
</evidence>
<organism evidence="8 9">
    <name type="scientific">Neptuniibacter pectenicola</name>
    <dbReference type="NCBI Taxonomy" id="1806669"/>
    <lineage>
        <taxon>Bacteria</taxon>
        <taxon>Pseudomonadati</taxon>
        <taxon>Pseudomonadota</taxon>
        <taxon>Gammaproteobacteria</taxon>
        <taxon>Oceanospirillales</taxon>
        <taxon>Oceanospirillaceae</taxon>
        <taxon>Neptuniibacter</taxon>
    </lineage>
</organism>
<dbReference type="InterPro" id="IPR013320">
    <property type="entry name" value="ConA-like_dom_sf"/>
</dbReference>
<dbReference type="PANTHER" id="PTHR45869:SF8">
    <property type="entry name" value="LAMG-LIKE JELLYROLL FOLD DOMAIN-CONTAINING PROTEIN"/>
    <property type="match status" value="1"/>
</dbReference>
<sequence length="1644" mass="173847">MLSQSVRSMCGCFLILCCSFLSLQLNAATVTYDFSGSGHTAFRGENNSVTSISGLSSFSDSDINTQNGSSASYEASTRRNYPKMLYRFSINESAANIDAITATWVGFGDHSANGQRGALLYIRNFNGSFEQLDSSSSSSLDTLTGSVSSNIANYIDDGEIEILSVNSGRKQNNNQSATHYTDYVKIELETTSVLPDPRLEYRFDDCSLASGVTDSASFYDGTANSADSTDSVAQINRSLDLSATGSLDWITVPQGAVNGLNDFSLSVWIKTAVSKSQQEIFHALGSSTNDDEIEIYLVNSTEVRLNVGDNGATISAGTTLTDDDWHHLLVTRSGNGMCLYVDGGLAGCHTAGGSGQISINDASAVVIGQEQDAFGGSFSSSQAFDGYIDEFKIYASELDADHASQIYSNEGSGLNADGSTRDPSACISVLPTPLAEYRLDEGSWSGASGEIVDNVGSNNGSIVDTGSGNVTSIFDGKICRAGSIGQNTTAAEQYAIDTTIDIDDQVGNTGTISFWYRSSTTWGSDGRKVLLSAATSSPNNKYFFLTEETNSRLRFGLENASDADYRFSSSNTFSYGSSDWVHLVVTWDMGNQQMQLFVDGEQEINSSIPSNQEIGELLSLYIGDNRGSYTAGEGANSANGDVDEVLIFDSVLSDQDIATIYVNQNQGKNYDGSVRVGCSALVDWHFDESSWNGSADEVEDSSGNDNHGVAQSADTVSAGAVCRAGDFDGAADYLTATDLSQLQTTASLSFWIKTTQVGNNVAWQAPGVAGIEENGGADDIFWGWIDGSGHIGLTVGDDYATTKSNTVINDDDWYHVVLTRETVSGEYKIYIDGVLDKSGTGTAGDIGNGFSSIGRIENTRGTPVYFEGQLDEVIIFEDVLEDSDVSGIYANQTAGKNWDGTARDACASAVAYYEISHSSPALTCEPANITITAKDDAGQNIAPENGTTITLSSELVSGANVTNTFSPATYTFDGSSMAATIQLIRTSVGVLDIDVDDGSATDRDGDLTDPDIEYADAAFKFYADGVIDGIDLQIAGKLNTLAPNAQRVTIKAIQTDPDTGRCTALKPGAGVQVGFGYECNSPDSCSANDLLFVNGNANPAPGVDLGGTPSFVTSSVDFDVNGEGEVVFDYQDAGQIKLHAMAEVEVTGGSGRAVIAGSSNLFVVRPFAFGFSSITSDGVNNPQGDESAGAGFTSAGSDFDVTLNAYLYQSAYDSDSNGIPDDGVDVSVNNGITPNFSGEVELTVDSYTPTVATSVTLSGDAPVLFDSYGVRGGSDVTATLQYDEVGSIYLKASLANYLGEIAGDISSIPVKIGRFYPDHFAIVNDSISASCNTGFTYMQQPFAEFAYTVEARPKGVTDSTSDEARITQNYDANEYSATAVIHAVAENDNVGIDLGARLSSYSSSDNWRAGEYLFNSDATLFSRNPDAAGLEDGPFNKVQFGLSLASERDDRDFAGGELTMNAANSDDCVSTGGCTAVPIGAEQVLRYGRLQIQSAHGPEGEDLVVPFTAQYWDGTAFVTHVDDSCTQHPLGNISFDGSVIGPTDAERTVSVGDGSTLGGLNMTGTNAAATAGEFSLIFSAPGIATGGNDNTGYFPVDVTNLAAWLRYDWNQDGSGDDANLPEARVTFGRARGSDRMIFWQERYQ</sequence>
<dbReference type="InterPro" id="IPR001759">
    <property type="entry name" value="PTX_dom"/>
</dbReference>
<dbReference type="Pfam" id="PF13385">
    <property type="entry name" value="Laminin_G_3"/>
    <property type="match status" value="3"/>
</dbReference>
<dbReference type="SMART" id="SM00159">
    <property type="entry name" value="PTX"/>
    <property type="match status" value="1"/>
</dbReference>